<gene>
    <name evidence="3" type="ORF">GCM10007183_17200</name>
    <name evidence="4" type="ORF">SAMEA4412661_00474</name>
</gene>
<dbReference type="Pfam" id="PF10552">
    <property type="entry name" value="ORF6C"/>
    <property type="match status" value="1"/>
</dbReference>
<feature type="domain" description="ORF6C" evidence="2">
    <location>
        <begin position="63"/>
        <end position="154"/>
    </location>
</feature>
<evidence type="ECO:0000313" key="3">
    <source>
        <dbReference type="EMBL" id="GGA93536.1"/>
    </source>
</evidence>
<dbReference type="EMBL" id="LT906464">
    <property type="protein sequence ID" value="SNW00529.1"/>
    <property type="molecule type" value="Genomic_DNA"/>
</dbReference>
<sequence>MSKNLIDISVKQADQLVQQAQYTRQLLNKMVEHEEKMLTHDKKMDEQWKETLDIKAEVIEIKNSASNRLDKLENNLAITHGEGKFIKAKVAEKSYQLVNEFLGTAVSNELYHKKRCHFITGLYSRLNKHFNSITYTTIKHIDFEKAMCLIEDTTLEDLPRNYLKLTDNQIETAKRHGDYAILEKLNQFQI</sequence>
<name>A0A240BYF7_9STAP</name>
<reference evidence="3" key="1">
    <citation type="journal article" date="2014" name="Int. J. Syst. Evol. Microbiol.">
        <title>Complete genome of a new Firmicutes species belonging to the dominant human colonic microbiota ('Ruminococcus bicirculans') reveals two chromosomes and a selective capacity to utilize plant glucans.</title>
        <authorList>
            <consortium name="NISC Comparative Sequencing Program"/>
            <person name="Wegmann U."/>
            <person name="Louis P."/>
            <person name="Goesmann A."/>
            <person name="Henrissat B."/>
            <person name="Duncan S.H."/>
            <person name="Flint H.J."/>
        </authorList>
    </citation>
    <scope>NUCLEOTIDE SEQUENCE</scope>
    <source>
        <strain evidence="3">CCM 4175</strain>
    </source>
</reference>
<evidence type="ECO:0000313" key="4">
    <source>
        <dbReference type="EMBL" id="SNW00529.1"/>
    </source>
</evidence>
<keyword evidence="6" id="KW-1185">Reference proteome</keyword>
<reference evidence="4 5" key="2">
    <citation type="submission" date="2017-06" db="EMBL/GenBank/DDBJ databases">
        <authorList>
            <consortium name="Pathogen Informatics"/>
        </authorList>
    </citation>
    <scope>NUCLEOTIDE SEQUENCE [LARGE SCALE GENOMIC DNA]</scope>
    <source>
        <strain evidence="4 5">NCTC13833</strain>
    </source>
</reference>
<dbReference type="AlphaFoldDB" id="A0A240BYF7"/>
<dbReference type="InterPro" id="IPR018878">
    <property type="entry name" value="ORF6C_dom"/>
</dbReference>
<dbReference type="RefSeq" id="WP_095115695.1">
    <property type="nucleotide sequence ID" value="NZ_BMCB01000010.1"/>
</dbReference>
<proteinExistence type="predicted"/>
<protein>
    <submittedName>
        <fullName evidence="4">Phage protein</fullName>
    </submittedName>
</protein>
<evidence type="ECO:0000313" key="5">
    <source>
        <dbReference type="Proteomes" id="UP000243706"/>
    </source>
</evidence>
<evidence type="ECO:0000313" key="6">
    <source>
        <dbReference type="Proteomes" id="UP000652995"/>
    </source>
</evidence>
<dbReference type="EMBL" id="BMCB01000010">
    <property type="protein sequence ID" value="GGA93536.1"/>
    <property type="molecule type" value="Genomic_DNA"/>
</dbReference>
<accession>A0A240BYF7</accession>
<keyword evidence="1" id="KW-0175">Coiled coil</keyword>
<evidence type="ECO:0000256" key="1">
    <source>
        <dbReference type="SAM" id="Coils"/>
    </source>
</evidence>
<reference evidence="3" key="4">
    <citation type="submission" date="2024-05" db="EMBL/GenBank/DDBJ databases">
        <authorList>
            <person name="Sun Q."/>
            <person name="Sedlacek I."/>
        </authorList>
    </citation>
    <scope>NUCLEOTIDE SEQUENCE</scope>
    <source>
        <strain evidence="3">CCM 4175</strain>
    </source>
</reference>
<dbReference type="Proteomes" id="UP000243706">
    <property type="component" value="Chromosome 1"/>
</dbReference>
<organism evidence="4 5">
    <name type="scientific">Staphylococcus muscae</name>
    <dbReference type="NCBI Taxonomy" id="1294"/>
    <lineage>
        <taxon>Bacteria</taxon>
        <taxon>Bacillati</taxon>
        <taxon>Bacillota</taxon>
        <taxon>Bacilli</taxon>
        <taxon>Bacillales</taxon>
        <taxon>Staphylococcaceae</taxon>
        <taxon>Staphylococcus</taxon>
    </lineage>
</organism>
<feature type="coiled-coil region" evidence="1">
    <location>
        <begin position="55"/>
        <end position="82"/>
    </location>
</feature>
<reference evidence="6" key="3">
    <citation type="journal article" date="2019" name="Int. J. Syst. Evol. Microbiol.">
        <title>The Global Catalogue of Microorganisms (GCM) 10K type strain sequencing project: providing services to taxonomists for standard genome sequencing and annotation.</title>
        <authorList>
            <consortium name="The Broad Institute Genomics Platform"/>
            <consortium name="The Broad Institute Genome Sequencing Center for Infectious Disease"/>
            <person name="Wu L."/>
            <person name="Ma J."/>
        </authorList>
    </citation>
    <scope>NUCLEOTIDE SEQUENCE [LARGE SCALE GENOMIC DNA]</scope>
    <source>
        <strain evidence="6">CCM 4175</strain>
    </source>
</reference>
<dbReference type="KEGG" id="smus:C7J88_09480"/>
<dbReference type="Proteomes" id="UP000652995">
    <property type="component" value="Unassembled WGS sequence"/>
</dbReference>
<dbReference type="OrthoDB" id="2414218at2"/>
<evidence type="ECO:0000259" key="2">
    <source>
        <dbReference type="Pfam" id="PF10552"/>
    </source>
</evidence>